<dbReference type="EMBL" id="SJPN01000005">
    <property type="protein sequence ID" value="TWU01314.1"/>
    <property type="molecule type" value="Genomic_DNA"/>
</dbReference>
<sequence>MQIAFHNPTRKRGIYRVFLAYASVYESSGLTRMIHQPARDSVRFPITGVRTGRYRVAADMRRLFSCQSAQVVSCNRIAMTVLSRVNNLG</sequence>
<dbReference type="AlphaFoldDB" id="A0A5C6AT44"/>
<evidence type="ECO:0000313" key="1">
    <source>
        <dbReference type="EMBL" id="TWU01314.1"/>
    </source>
</evidence>
<keyword evidence="2" id="KW-1185">Reference proteome</keyword>
<reference evidence="1 2" key="1">
    <citation type="submission" date="2019-02" db="EMBL/GenBank/DDBJ databases">
        <title>Deep-cultivation of Planctomycetes and their phenomic and genomic characterization uncovers novel biology.</title>
        <authorList>
            <person name="Wiegand S."/>
            <person name="Jogler M."/>
            <person name="Boedeker C."/>
            <person name="Pinto D."/>
            <person name="Vollmers J."/>
            <person name="Rivas-Marin E."/>
            <person name="Kohn T."/>
            <person name="Peeters S.H."/>
            <person name="Heuer A."/>
            <person name="Rast P."/>
            <person name="Oberbeckmann S."/>
            <person name="Bunk B."/>
            <person name="Jeske O."/>
            <person name="Meyerdierks A."/>
            <person name="Storesund J.E."/>
            <person name="Kallscheuer N."/>
            <person name="Luecker S."/>
            <person name="Lage O.M."/>
            <person name="Pohl T."/>
            <person name="Merkel B.J."/>
            <person name="Hornburger P."/>
            <person name="Mueller R.-W."/>
            <person name="Bruemmer F."/>
            <person name="Labrenz M."/>
            <person name="Spormann A.M."/>
            <person name="Op Den Camp H."/>
            <person name="Overmann J."/>
            <person name="Amann R."/>
            <person name="Jetten M.S.M."/>
            <person name="Mascher T."/>
            <person name="Medema M.H."/>
            <person name="Devos D.P."/>
            <person name="Kaster A.-K."/>
            <person name="Ovreas L."/>
            <person name="Rohde M."/>
            <person name="Galperin M.Y."/>
            <person name="Jogler C."/>
        </authorList>
    </citation>
    <scope>NUCLEOTIDE SEQUENCE [LARGE SCALE GENOMIC DNA]</scope>
    <source>
        <strain evidence="1 2">Pla52n</strain>
    </source>
</reference>
<accession>A0A5C6AT44</accession>
<name>A0A5C6AT44_9BACT</name>
<evidence type="ECO:0000313" key="2">
    <source>
        <dbReference type="Proteomes" id="UP000320176"/>
    </source>
</evidence>
<organism evidence="1 2">
    <name type="scientific">Stieleria varia</name>
    <dbReference type="NCBI Taxonomy" id="2528005"/>
    <lineage>
        <taxon>Bacteria</taxon>
        <taxon>Pseudomonadati</taxon>
        <taxon>Planctomycetota</taxon>
        <taxon>Planctomycetia</taxon>
        <taxon>Pirellulales</taxon>
        <taxon>Pirellulaceae</taxon>
        <taxon>Stieleria</taxon>
    </lineage>
</organism>
<comment type="caution">
    <text evidence="1">The sequence shown here is derived from an EMBL/GenBank/DDBJ whole genome shotgun (WGS) entry which is preliminary data.</text>
</comment>
<proteinExistence type="predicted"/>
<gene>
    <name evidence="1" type="ORF">Pla52n_46880</name>
</gene>
<dbReference type="Proteomes" id="UP000320176">
    <property type="component" value="Unassembled WGS sequence"/>
</dbReference>
<protein>
    <submittedName>
        <fullName evidence="1">Uncharacterized protein</fullName>
    </submittedName>
</protein>